<evidence type="ECO:0000256" key="1">
    <source>
        <dbReference type="SAM" id="MobiDB-lite"/>
    </source>
</evidence>
<dbReference type="AlphaFoldDB" id="A0A1G2DHY1"/>
<dbReference type="Proteomes" id="UP000178534">
    <property type="component" value="Unassembled WGS sequence"/>
</dbReference>
<feature type="compositionally biased region" description="Low complexity" evidence="1">
    <location>
        <begin position="110"/>
        <end position="123"/>
    </location>
</feature>
<feature type="compositionally biased region" description="Polar residues" evidence="1">
    <location>
        <begin position="154"/>
        <end position="181"/>
    </location>
</feature>
<organism evidence="2 3">
    <name type="scientific">Candidatus Lloydbacteria bacterium RIFCSPLOWO2_01_FULL_50_20</name>
    <dbReference type="NCBI Taxonomy" id="1798665"/>
    <lineage>
        <taxon>Bacteria</taxon>
        <taxon>Candidatus Lloydiibacteriota</taxon>
    </lineage>
</organism>
<evidence type="ECO:0000313" key="2">
    <source>
        <dbReference type="EMBL" id="OGZ13284.1"/>
    </source>
</evidence>
<feature type="compositionally biased region" description="Low complexity" evidence="1">
    <location>
        <begin position="194"/>
        <end position="214"/>
    </location>
</feature>
<sequence length="386" mass="41822">MDTDGKTLAELSHEPKEKRYVTLDVGSKISGYTKDYLDRLCRLNKIEHRSWIKGGFVVELDSLLRETHTLLISDEEINFIDKRELTGPREETVTPSSSAQTVPQQNSRLPAQSAVEAAQPAAQSEKESLPSISRATIEIPLQRTPIRPAGSPASIPTSVPVSTPFASSFARTSPAQALPQESPTPPAVKDVEISAPVSPAAPSQVPSPVFTPSLPREPIPPPRLITITPQQNSDQSAKSDQKPSASVSHSDEWDALLFGSVNDIPEPQKAITPPAPSLYQTPSEYRPIRTSVDPTPHHDDAPLFPFSLENALKKENVPVEQKATSVSTEKIAVPIPESQPIRPLHFTLPISPQTPVLTASSLPKLAEEHHLTTPEPHSLAKSPGPN</sequence>
<reference evidence="2 3" key="1">
    <citation type="journal article" date="2016" name="Nat. Commun.">
        <title>Thousands of microbial genomes shed light on interconnected biogeochemical processes in an aquifer system.</title>
        <authorList>
            <person name="Anantharaman K."/>
            <person name="Brown C.T."/>
            <person name="Hug L.A."/>
            <person name="Sharon I."/>
            <person name="Castelle C.J."/>
            <person name="Probst A.J."/>
            <person name="Thomas B.C."/>
            <person name="Singh A."/>
            <person name="Wilkins M.J."/>
            <person name="Karaoz U."/>
            <person name="Brodie E.L."/>
            <person name="Williams K.H."/>
            <person name="Hubbard S.S."/>
            <person name="Banfield J.F."/>
        </authorList>
    </citation>
    <scope>NUCLEOTIDE SEQUENCE [LARGE SCALE GENOMIC DNA]</scope>
</reference>
<dbReference type="EMBL" id="MHLP01000009">
    <property type="protein sequence ID" value="OGZ13284.1"/>
    <property type="molecule type" value="Genomic_DNA"/>
</dbReference>
<gene>
    <name evidence="2" type="ORF">A2942_03635</name>
</gene>
<comment type="caution">
    <text evidence="2">The sequence shown here is derived from an EMBL/GenBank/DDBJ whole genome shotgun (WGS) entry which is preliminary data.</text>
</comment>
<feature type="compositionally biased region" description="Polar residues" evidence="1">
    <location>
        <begin position="93"/>
        <end position="109"/>
    </location>
</feature>
<protein>
    <submittedName>
        <fullName evidence="2">Uncharacterized protein</fullName>
    </submittedName>
</protein>
<evidence type="ECO:0000313" key="3">
    <source>
        <dbReference type="Proteomes" id="UP000178534"/>
    </source>
</evidence>
<feature type="region of interest" description="Disordered" evidence="1">
    <location>
        <begin position="359"/>
        <end position="386"/>
    </location>
</feature>
<name>A0A1G2DHY1_9BACT</name>
<accession>A0A1G2DHY1</accession>
<feature type="region of interest" description="Disordered" evidence="1">
    <location>
        <begin position="86"/>
        <end position="302"/>
    </location>
</feature>
<proteinExistence type="predicted"/>
<feature type="compositionally biased region" description="Polar residues" evidence="1">
    <location>
        <begin position="230"/>
        <end position="248"/>
    </location>
</feature>